<comment type="subunit">
    <text evidence="8">Homodimer.</text>
</comment>
<dbReference type="STRING" id="1429043.X474_22525"/>
<dbReference type="EMBL" id="AZAC01000045">
    <property type="protein sequence ID" value="KIX11694.1"/>
    <property type="molecule type" value="Genomic_DNA"/>
</dbReference>
<comment type="pathway">
    <text evidence="1 8">Amino-acid biosynthesis; L-lysine biosynthesis via DAP pathway; DL-2,6-diaminopimelate from LL-2,6-diaminopimelate: step 1/1.</text>
</comment>
<organism evidence="10 11">
    <name type="scientific">Dethiosulfatarculus sandiegensis</name>
    <dbReference type="NCBI Taxonomy" id="1429043"/>
    <lineage>
        <taxon>Bacteria</taxon>
        <taxon>Pseudomonadati</taxon>
        <taxon>Thermodesulfobacteriota</taxon>
        <taxon>Desulfarculia</taxon>
        <taxon>Desulfarculales</taxon>
        <taxon>Desulfarculaceae</taxon>
        <taxon>Dethiosulfatarculus</taxon>
    </lineage>
</organism>
<feature type="active site" description="Proton acceptor" evidence="8">
    <location>
        <position position="215"/>
    </location>
</feature>
<keyword evidence="11" id="KW-1185">Reference proteome</keyword>
<proteinExistence type="inferred from homology"/>
<name>A0A0D2J0C6_9BACT</name>
<protein>
    <recommendedName>
        <fullName evidence="3 8">Diaminopimelate epimerase</fullName>
        <shortName evidence="8">DAP epimerase</shortName>
        <ecNumber evidence="3 8">5.1.1.7</ecNumber>
    </recommendedName>
    <alternativeName>
        <fullName evidence="8">PLP-independent amino acid racemase</fullName>
    </alternativeName>
</protein>
<comment type="function">
    <text evidence="8">Catalyzes the stereoinversion of LL-2,6-diaminopimelate (L,L-DAP) to meso-diaminopimelate (meso-DAP), a precursor of L-lysine and an essential component of the bacterial peptidoglycan.</text>
</comment>
<evidence type="ECO:0000256" key="9">
    <source>
        <dbReference type="PROSITE-ProRule" id="PRU10125"/>
    </source>
</evidence>
<comment type="caution">
    <text evidence="10">The sequence shown here is derived from an EMBL/GenBank/DDBJ whole genome shotgun (WGS) entry which is preliminary data.</text>
</comment>
<gene>
    <name evidence="8" type="primary">dapF</name>
    <name evidence="10" type="ORF">X474_22525</name>
</gene>
<dbReference type="UniPathway" id="UPA00034">
    <property type="reaction ID" value="UER00025"/>
</dbReference>
<comment type="similarity">
    <text evidence="2 8">Belongs to the diaminopimelate epimerase family.</text>
</comment>
<dbReference type="EC" id="5.1.1.7" evidence="3 8"/>
<feature type="site" description="Could be important to modulate the pK values of the two catalytic cysteine residues" evidence="8">
    <location>
        <position position="156"/>
    </location>
</feature>
<evidence type="ECO:0000313" key="11">
    <source>
        <dbReference type="Proteomes" id="UP000032233"/>
    </source>
</evidence>
<dbReference type="Gene3D" id="3.10.310.10">
    <property type="entry name" value="Diaminopimelate Epimerase, Chain A, domain 1"/>
    <property type="match status" value="2"/>
</dbReference>
<dbReference type="PANTHER" id="PTHR31689:SF0">
    <property type="entry name" value="DIAMINOPIMELATE EPIMERASE"/>
    <property type="match status" value="1"/>
</dbReference>
<keyword evidence="4 8" id="KW-0028">Amino-acid biosynthesis</keyword>
<feature type="active site" description="Proton donor" evidence="8">
    <location>
        <position position="83"/>
    </location>
</feature>
<feature type="binding site" evidence="8">
    <location>
        <begin position="84"/>
        <end position="85"/>
    </location>
    <ligand>
        <name>substrate</name>
    </ligand>
</feature>
<evidence type="ECO:0000256" key="8">
    <source>
        <dbReference type="HAMAP-Rule" id="MF_00197"/>
    </source>
</evidence>
<evidence type="ECO:0000256" key="5">
    <source>
        <dbReference type="ARBA" id="ARBA00023154"/>
    </source>
</evidence>
<feature type="binding site" evidence="8">
    <location>
        <begin position="205"/>
        <end position="206"/>
    </location>
    <ligand>
        <name>substrate</name>
    </ligand>
</feature>
<comment type="subcellular location">
    <subcellularLocation>
        <location evidence="8">Cytoplasm</location>
    </subcellularLocation>
</comment>
<evidence type="ECO:0000256" key="6">
    <source>
        <dbReference type="ARBA" id="ARBA00023235"/>
    </source>
</evidence>
<feature type="binding site" evidence="8">
    <location>
        <position position="188"/>
    </location>
    <ligand>
        <name>substrate</name>
    </ligand>
</feature>
<dbReference type="AlphaFoldDB" id="A0A0D2J0C6"/>
<feature type="active site" evidence="9">
    <location>
        <position position="83"/>
    </location>
</feature>
<dbReference type="PANTHER" id="PTHR31689">
    <property type="entry name" value="DIAMINOPIMELATE EPIMERASE, CHLOROPLASTIC"/>
    <property type="match status" value="1"/>
</dbReference>
<keyword evidence="6 8" id="KW-0413">Isomerase</keyword>
<dbReference type="InParanoid" id="A0A0D2J0C6"/>
<dbReference type="Pfam" id="PF01678">
    <property type="entry name" value="DAP_epimerase"/>
    <property type="match status" value="2"/>
</dbReference>
<dbReference type="GO" id="GO:0009089">
    <property type="term" value="P:lysine biosynthetic process via diaminopimelate"/>
    <property type="evidence" value="ECO:0007669"/>
    <property type="project" value="UniProtKB-UniRule"/>
</dbReference>
<evidence type="ECO:0000256" key="4">
    <source>
        <dbReference type="ARBA" id="ARBA00022605"/>
    </source>
</evidence>
<evidence type="ECO:0000256" key="7">
    <source>
        <dbReference type="ARBA" id="ARBA00051712"/>
    </source>
</evidence>
<dbReference type="NCBIfam" id="TIGR00652">
    <property type="entry name" value="DapF"/>
    <property type="match status" value="1"/>
</dbReference>
<reference evidence="10 11" key="1">
    <citation type="submission" date="2013-11" db="EMBL/GenBank/DDBJ databases">
        <title>Metagenomic analysis of a methanogenic consortium involved in long chain n-alkane degradation.</title>
        <authorList>
            <person name="Davidova I.A."/>
            <person name="Callaghan A.V."/>
            <person name="Wawrik B."/>
            <person name="Pruitt S."/>
            <person name="Marks C."/>
            <person name="Duncan K.E."/>
            <person name="Suflita J.M."/>
        </authorList>
    </citation>
    <scope>NUCLEOTIDE SEQUENCE [LARGE SCALE GENOMIC DNA]</scope>
    <source>
        <strain evidence="10 11">SPR</strain>
    </source>
</reference>
<dbReference type="HAMAP" id="MF_00197">
    <property type="entry name" value="DAP_epimerase"/>
    <property type="match status" value="1"/>
</dbReference>
<dbReference type="SUPFAM" id="SSF54506">
    <property type="entry name" value="Diaminopimelate epimerase-like"/>
    <property type="match status" value="2"/>
</dbReference>
<evidence type="ECO:0000256" key="1">
    <source>
        <dbReference type="ARBA" id="ARBA00005196"/>
    </source>
</evidence>
<keyword evidence="8" id="KW-0963">Cytoplasm</keyword>
<comment type="caution">
    <text evidence="8">Lacks conserved residue(s) required for the propagation of feature annotation.</text>
</comment>
<feature type="site" description="Could be important to modulate the pK values of the two catalytic cysteine residues" evidence="8">
    <location>
        <position position="205"/>
    </location>
</feature>
<dbReference type="GO" id="GO:0005829">
    <property type="term" value="C:cytosol"/>
    <property type="evidence" value="ECO:0007669"/>
    <property type="project" value="TreeGrafter"/>
</dbReference>
<sequence>MAGIKITKMTGTGNDFVLIDNREAKIPVEVMPLLAEAVCCRRRSVGADGLIIMSPSDRVDEKYGPVDFKWDFFNADGSSAEMCGNGGRCAARFAFDNGLAGKEMVFDSLAGPIRAWIMDQEVKLEMIQPFGVYKDLNLTLEEGEFTLDGVNTGVPHAVLPVEDIESTDVTLWGRAIRYHKHFAPQGTNANFAQAKDGALLVRTYERGVEDETLACGTGVTASALVAGWKGWFKSPVKVRVRSGEWLTVYFTLEDDGIANVFLQGGASYVFTGLLNQEAFDWLKS</sequence>
<evidence type="ECO:0000313" key="10">
    <source>
        <dbReference type="EMBL" id="KIX11694.1"/>
    </source>
</evidence>
<dbReference type="InterPro" id="IPR018510">
    <property type="entry name" value="DAP_epimerase_AS"/>
</dbReference>
<feature type="binding site" evidence="8">
    <location>
        <position position="74"/>
    </location>
    <ligand>
        <name>substrate</name>
    </ligand>
</feature>
<evidence type="ECO:0000256" key="2">
    <source>
        <dbReference type="ARBA" id="ARBA00010219"/>
    </source>
</evidence>
<dbReference type="PROSITE" id="PS01326">
    <property type="entry name" value="DAP_EPIMERASE"/>
    <property type="match status" value="1"/>
</dbReference>
<evidence type="ECO:0000256" key="3">
    <source>
        <dbReference type="ARBA" id="ARBA00013080"/>
    </source>
</evidence>
<feature type="binding site" evidence="8">
    <location>
        <begin position="216"/>
        <end position="217"/>
    </location>
    <ligand>
        <name>substrate</name>
    </ligand>
</feature>
<comment type="catalytic activity">
    <reaction evidence="7 8">
        <text>(2S,6S)-2,6-diaminopimelate = meso-2,6-diaminopimelate</text>
        <dbReference type="Rhea" id="RHEA:15393"/>
        <dbReference type="ChEBI" id="CHEBI:57609"/>
        <dbReference type="ChEBI" id="CHEBI:57791"/>
        <dbReference type="EC" id="5.1.1.7"/>
    </reaction>
</comment>
<keyword evidence="5 8" id="KW-0457">Lysine biosynthesis</keyword>
<dbReference type="FunCoup" id="A0A0D2J0C6">
    <property type="interactions" value="609"/>
</dbReference>
<dbReference type="GO" id="GO:0008837">
    <property type="term" value="F:diaminopimelate epimerase activity"/>
    <property type="evidence" value="ECO:0007669"/>
    <property type="project" value="UniProtKB-UniRule"/>
</dbReference>
<dbReference type="Proteomes" id="UP000032233">
    <property type="component" value="Unassembled WGS sequence"/>
</dbReference>
<feature type="binding site" evidence="8">
    <location>
        <position position="14"/>
    </location>
    <ligand>
        <name>substrate</name>
    </ligand>
</feature>
<dbReference type="InterPro" id="IPR001653">
    <property type="entry name" value="DAP_epimerase_DapF"/>
</dbReference>
<dbReference type="PATRIC" id="fig|1429043.3.peg.4773"/>
<accession>A0A0D2J0C6</accession>